<organism evidence="2 3">
    <name type="scientific">Weissella viridescens</name>
    <name type="common">Lactobacillus viridescens</name>
    <dbReference type="NCBI Taxonomy" id="1629"/>
    <lineage>
        <taxon>Bacteria</taxon>
        <taxon>Bacillati</taxon>
        <taxon>Bacillota</taxon>
        <taxon>Bacilli</taxon>
        <taxon>Lactobacillales</taxon>
        <taxon>Lactobacillaceae</taxon>
        <taxon>Weissella</taxon>
    </lineage>
</organism>
<name>A0A380NYD3_WEIVI</name>
<dbReference type="EMBL" id="UHIV01000001">
    <property type="protein sequence ID" value="SUP52903.1"/>
    <property type="molecule type" value="Genomic_DNA"/>
</dbReference>
<dbReference type="PANTHER" id="PTHR40078:SF1">
    <property type="entry name" value="INTEGRAL MEMBRANE PROTEIN"/>
    <property type="match status" value="1"/>
</dbReference>
<feature type="transmembrane region" description="Helical" evidence="1">
    <location>
        <begin position="101"/>
        <end position="128"/>
    </location>
</feature>
<evidence type="ECO:0000313" key="2">
    <source>
        <dbReference type="EMBL" id="SUP52903.1"/>
    </source>
</evidence>
<feature type="transmembrane region" description="Helical" evidence="1">
    <location>
        <begin position="46"/>
        <end position="66"/>
    </location>
</feature>
<evidence type="ECO:0000313" key="3">
    <source>
        <dbReference type="Proteomes" id="UP000254621"/>
    </source>
</evidence>
<gene>
    <name evidence="2" type="ORF">NCTC13645_00806</name>
</gene>
<evidence type="ECO:0000256" key="1">
    <source>
        <dbReference type="SAM" id="Phobius"/>
    </source>
</evidence>
<dbReference type="Proteomes" id="UP000254621">
    <property type="component" value="Unassembled WGS sequence"/>
</dbReference>
<protein>
    <submittedName>
        <fullName evidence="2">Uncharacterized protein</fullName>
    </submittedName>
</protein>
<dbReference type="InterPro" id="IPR038750">
    <property type="entry name" value="YczE/YyaS-like"/>
</dbReference>
<accession>A0A380NYD3</accession>
<keyword evidence="1" id="KW-1133">Transmembrane helix</keyword>
<sequence length="166" mass="18825">MAFSCSLFSKTSIRHWRWDLTWHGFNGFSNPIHFTTAQTTPSITNLWVMGLALIIGVAMFSLGTSFEMLSDLGKSPYDSVAPIVADNRHIRYRYVRLTQDIIIAILAFFLHGPIGIGTLVCATCNGIFISTWRRLLKKHICIKNTLPHIQNKAYKNRFATCCKPVF</sequence>
<keyword evidence="1" id="KW-0812">Transmembrane</keyword>
<reference evidence="2 3" key="1">
    <citation type="submission" date="2018-06" db="EMBL/GenBank/DDBJ databases">
        <authorList>
            <consortium name="Pathogen Informatics"/>
            <person name="Doyle S."/>
        </authorList>
    </citation>
    <scope>NUCLEOTIDE SEQUENCE [LARGE SCALE GENOMIC DNA]</scope>
    <source>
        <strain evidence="2 3">NCTC13645</strain>
    </source>
</reference>
<dbReference type="PANTHER" id="PTHR40078">
    <property type="entry name" value="INTEGRAL MEMBRANE PROTEIN-RELATED"/>
    <property type="match status" value="1"/>
</dbReference>
<dbReference type="AlphaFoldDB" id="A0A380NYD3"/>
<dbReference type="Pfam" id="PF19700">
    <property type="entry name" value="DUF6198"/>
    <property type="match status" value="1"/>
</dbReference>
<keyword evidence="1" id="KW-0472">Membrane</keyword>
<proteinExistence type="predicted"/>